<sequence>MAQILLLHSVLGLRPLERDLASRWQARGHDVALPDLYGGGFSDDYDTGFRLYEETGSEMVTARARRAHAAAPGAVLVGISMGTAVAARLWTPQTPGALMLCGVAPPISAPPPGMACAAHVARPDPFDEDGDIDDWAEALDAELHLYADIGHLFIDPNHPDHDAAAAEACLARADAFLDRF</sequence>
<dbReference type="InterPro" id="IPR029058">
    <property type="entry name" value="AB_hydrolase_fold"/>
</dbReference>
<dbReference type="PANTHER" id="PTHR46623:SF6">
    <property type="entry name" value="ALPHA_BETA-HYDROLASES SUPERFAMILY PROTEIN"/>
    <property type="match status" value="1"/>
</dbReference>
<keyword evidence="3" id="KW-1185">Reference proteome</keyword>
<dbReference type="OrthoDB" id="2834584at2"/>
<evidence type="ECO:0000259" key="1">
    <source>
        <dbReference type="Pfam" id="PF01738"/>
    </source>
</evidence>
<accession>A0A1G7AQT4</accession>
<organism evidence="2 3">
    <name type="scientific">Limimaricola pyoseonensis</name>
    <dbReference type="NCBI Taxonomy" id="521013"/>
    <lineage>
        <taxon>Bacteria</taxon>
        <taxon>Pseudomonadati</taxon>
        <taxon>Pseudomonadota</taxon>
        <taxon>Alphaproteobacteria</taxon>
        <taxon>Rhodobacterales</taxon>
        <taxon>Paracoccaceae</taxon>
        <taxon>Limimaricola</taxon>
    </lineage>
</organism>
<dbReference type="InterPro" id="IPR051049">
    <property type="entry name" value="Dienelactone_hydrolase-like"/>
</dbReference>
<evidence type="ECO:0000313" key="2">
    <source>
        <dbReference type="EMBL" id="SDE16276.1"/>
    </source>
</evidence>
<dbReference type="AlphaFoldDB" id="A0A1G7AQT4"/>
<proteinExistence type="predicted"/>
<dbReference type="Pfam" id="PF01738">
    <property type="entry name" value="DLH"/>
    <property type="match status" value="1"/>
</dbReference>
<dbReference type="SUPFAM" id="SSF53474">
    <property type="entry name" value="alpha/beta-Hydrolases"/>
    <property type="match status" value="1"/>
</dbReference>
<evidence type="ECO:0000313" key="3">
    <source>
        <dbReference type="Proteomes" id="UP000198922"/>
    </source>
</evidence>
<dbReference type="Proteomes" id="UP000198922">
    <property type="component" value="Unassembled WGS sequence"/>
</dbReference>
<keyword evidence="2" id="KW-0378">Hydrolase</keyword>
<dbReference type="GO" id="GO:0016787">
    <property type="term" value="F:hydrolase activity"/>
    <property type="evidence" value="ECO:0007669"/>
    <property type="project" value="UniProtKB-KW"/>
</dbReference>
<dbReference type="EMBL" id="FNAT01000001">
    <property type="protein sequence ID" value="SDE16276.1"/>
    <property type="molecule type" value="Genomic_DNA"/>
</dbReference>
<dbReference type="PANTHER" id="PTHR46623">
    <property type="entry name" value="CARBOXYMETHYLENEBUTENOLIDASE-RELATED"/>
    <property type="match status" value="1"/>
</dbReference>
<reference evidence="3" key="1">
    <citation type="submission" date="2016-10" db="EMBL/GenBank/DDBJ databases">
        <authorList>
            <person name="Varghese N."/>
            <person name="Submissions S."/>
        </authorList>
    </citation>
    <scope>NUCLEOTIDE SEQUENCE [LARGE SCALE GENOMIC DNA]</scope>
    <source>
        <strain evidence="3">DSM 21424</strain>
    </source>
</reference>
<dbReference type="RefSeq" id="WP_090109873.1">
    <property type="nucleotide sequence ID" value="NZ_FNAT01000001.1"/>
</dbReference>
<gene>
    <name evidence="2" type="ORF">SAMN04488567_1041</name>
</gene>
<feature type="domain" description="Dienelactone hydrolase" evidence="1">
    <location>
        <begin position="4"/>
        <end position="178"/>
    </location>
</feature>
<name>A0A1G7AQT4_9RHOB</name>
<dbReference type="STRING" id="521013.SAMN04488567_1041"/>
<dbReference type="Gene3D" id="3.40.50.1820">
    <property type="entry name" value="alpha/beta hydrolase"/>
    <property type="match status" value="1"/>
</dbReference>
<protein>
    <submittedName>
        <fullName evidence="2">Dienelactone hydrolase</fullName>
    </submittedName>
</protein>
<dbReference type="InterPro" id="IPR002925">
    <property type="entry name" value="Dienelactn_hydro"/>
</dbReference>